<protein>
    <submittedName>
        <fullName evidence="1">Uncharacterized protein</fullName>
    </submittedName>
</protein>
<sequence>MKLAVQKHEGIKDLPEVDEPENHILVVHCGYLGLLPKSFATEWTLRPKVLD</sequence>
<comment type="caution">
    <text evidence="1">The sequence shown here is derived from an EMBL/GenBank/DDBJ whole genome shotgun (WGS) entry which is preliminary data.</text>
</comment>
<gene>
    <name evidence="1" type="ORF">S06H3_34353</name>
</gene>
<accession>X1MC88</accession>
<evidence type="ECO:0000313" key="1">
    <source>
        <dbReference type="EMBL" id="GAI29272.1"/>
    </source>
</evidence>
<reference evidence="1" key="1">
    <citation type="journal article" date="2014" name="Front. Microbiol.">
        <title>High frequency of phylogenetically diverse reductive dehalogenase-homologous genes in deep subseafloor sedimentary metagenomes.</title>
        <authorList>
            <person name="Kawai M."/>
            <person name="Futagami T."/>
            <person name="Toyoda A."/>
            <person name="Takaki Y."/>
            <person name="Nishi S."/>
            <person name="Hori S."/>
            <person name="Arai W."/>
            <person name="Tsubouchi T."/>
            <person name="Morono Y."/>
            <person name="Uchiyama I."/>
            <person name="Ito T."/>
            <person name="Fujiyama A."/>
            <person name="Inagaki F."/>
            <person name="Takami H."/>
        </authorList>
    </citation>
    <scope>NUCLEOTIDE SEQUENCE</scope>
    <source>
        <strain evidence="1">Expedition CK06-06</strain>
    </source>
</reference>
<proteinExistence type="predicted"/>
<feature type="non-terminal residue" evidence="1">
    <location>
        <position position="51"/>
    </location>
</feature>
<organism evidence="1">
    <name type="scientific">marine sediment metagenome</name>
    <dbReference type="NCBI Taxonomy" id="412755"/>
    <lineage>
        <taxon>unclassified sequences</taxon>
        <taxon>metagenomes</taxon>
        <taxon>ecological metagenomes</taxon>
    </lineage>
</organism>
<name>X1MC88_9ZZZZ</name>
<dbReference type="EMBL" id="BARV01020612">
    <property type="protein sequence ID" value="GAI29272.1"/>
    <property type="molecule type" value="Genomic_DNA"/>
</dbReference>
<dbReference type="AlphaFoldDB" id="X1MC88"/>